<dbReference type="SUPFAM" id="SSF51735">
    <property type="entry name" value="NAD(P)-binding Rossmann-fold domains"/>
    <property type="match status" value="1"/>
</dbReference>
<dbReference type="GO" id="GO:0016491">
    <property type="term" value="F:oxidoreductase activity"/>
    <property type="evidence" value="ECO:0007669"/>
    <property type="project" value="UniProtKB-KW"/>
</dbReference>
<dbReference type="EMBL" id="KV875110">
    <property type="protein sequence ID" value="OIW22844.1"/>
    <property type="molecule type" value="Genomic_DNA"/>
</dbReference>
<evidence type="ECO:0000256" key="3">
    <source>
        <dbReference type="ARBA" id="ARBA00023002"/>
    </source>
</evidence>
<dbReference type="SMART" id="SM00822">
    <property type="entry name" value="PKS_KR"/>
    <property type="match status" value="1"/>
</dbReference>
<dbReference type="STRING" id="1408157.A0A1J7J105"/>
<organism evidence="6 7">
    <name type="scientific">Coniochaeta ligniaria NRRL 30616</name>
    <dbReference type="NCBI Taxonomy" id="1408157"/>
    <lineage>
        <taxon>Eukaryota</taxon>
        <taxon>Fungi</taxon>
        <taxon>Dikarya</taxon>
        <taxon>Ascomycota</taxon>
        <taxon>Pezizomycotina</taxon>
        <taxon>Sordariomycetes</taxon>
        <taxon>Sordariomycetidae</taxon>
        <taxon>Coniochaetales</taxon>
        <taxon>Coniochaetaceae</taxon>
        <taxon>Coniochaeta</taxon>
    </lineage>
</organism>
<feature type="domain" description="Ketoreductase" evidence="5">
    <location>
        <begin position="33"/>
        <end position="208"/>
    </location>
</feature>
<reference evidence="6 7" key="1">
    <citation type="submission" date="2016-10" db="EMBL/GenBank/DDBJ databases">
        <title>Draft genome sequence of Coniochaeta ligniaria NRRL30616, a lignocellulolytic fungus for bioabatement of inhibitors in plant biomass hydrolysates.</title>
        <authorList>
            <consortium name="DOE Joint Genome Institute"/>
            <person name="Jimenez D.J."/>
            <person name="Hector R.E."/>
            <person name="Riley R."/>
            <person name="Sun H."/>
            <person name="Grigoriev I.V."/>
            <person name="Van Elsas J.D."/>
            <person name="Nichols N.N."/>
        </authorList>
    </citation>
    <scope>NUCLEOTIDE SEQUENCE [LARGE SCALE GENOMIC DNA]</scope>
    <source>
        <strain evidence="6 7">NRRL 30616</strain>
    </source>
</reference>
<evidence type="ECO:0000313" key="6">
    <source>
        <dbReference type="EMBL" id="OIW22844.1"/>
    </source>
</evidence>
<gene>
    <name evidence="6" type="ORF">CONLIGDRAFT_658048</name>
</gene>
<dbReference type="InterPro" id="IPR002347">
    <property type="entry name" value="SDR_fam"/>
</dbReference>
<protein>
    <submittedName>
        <fullName evidence="6">NAD(P)-binding protein</fullName>
    </submittedName>
</protein>
<keyword evidence="7" id="KW-1185">Reference proteome</keyword>
<dbReference type="Gene3D" id="3.40.50.720">
    <property type="entry name" value="NAD(P)-binding Rossmann-like Domain"/>
    <property type="match status" value="1"/>
</dbReference>
<accession>A0A1J7J105</accession>
<evidence type="ECO:0000256" key="2">
    <source>
        <dbReference type="ARBA" id="ARBA00022857"/>
    </source>
</evidence>
<evidence type="ECO:0000313" key="7">
    <source>
        <dbReference type="Proteomes" id="UP000182658"/>
    </source>
</evidence>
<dbReference type="InterPro" id="IPR057326">
    <property type="entry name" value="KR_dom"/>
</dbReference>
<keyword evidence="2" id="KW-0521">NADP</keyword>
<dbReference type="OrthoDB" id="1470350at2759"/>
<keyword evidence="3" id="KW-0560">Oxidoreductase</keyword>
<dbReference type="InParanoid" id="A0A1J7J105"/>
<name>A0A1J7J105_9PEZI</name>
<dbReference type="PRINTS" id="PR00080">
    <property type="entry name" value="SDRFAMILY"/>
</dbReference>
<dbReference type="PROSITE" id="PS00061">
    <property type="entry name" value="ADH_SHORT"/>
    <property type="match status" value="1"/>
</dbReference>
<proteinExistence type="inferred from homology"/>
<dbReference type="AlphaFoldDB" id="A0A1J7J105"/>
<comment type="similarity">
    <text evidence="1 4">Belongs to the short-chain dehydrogenases/reductases (SDR) family.</text>
</comment>
<dbReference type="Pfam" id="PF00106">
    <property type="entry name" value="adh_short"/>
    <property type="match status" value="1"/>
</dbReference>
<dbReference type="InterPro" id="IPR036291">
    <property type="entry name" value="NAD(P)-bd_dom_sf"/>
</dbReference>
<evidence type="ECO:0000256" key="4">
    <source>
        <dbReference type="RuleBase" id="RU000363"/>
    </source>
</evidence>
<evidence type="ECO:0000256" key="1">
    <source>
        <dbReference type="ARBA" id="ARBA00006484"/>
    </source>
</evidence>
<dbReference type="PRINTS" id="PR00081">
    <property type="entry name" value="GDHRDH"/>
</dbReference>
<dbReference type="GO" id="GO:0005829">
    <property type="term" value="C:cytosol"/>
    <property type="evidence" value="ECO:0007669"/>
    <property type="project" value="TreeGrafter"/>
</dbReference>
<dbReference type="PANTHER" id="PTHR43391:SF86">
    <property type="entry name" value="SHORT-CHAIN DEHYDROGENASE_REDUCTASE FAMILY PROTEIN"/>
    <property type="match status" value="1"/>
</dbReference>
<dbReference type="InterPro" id="IPR020904">
    <property type="entry name" value="Sc_DH/Rdtase_CS"/>
</dbReference>
<dbReference type="PANTHER" id="PTHR43391">
    <property type="entry name" value="RETINOL DEHYDROGENASE-RELATED"/>
    <property type="match status" value="1"/>
</dbReference>
<sequence>MSASHGTQFPPRLHNDLYPFIYPKKFQASLQDKVTIITGSAGTIGKALAECFAVAGAKLVLVYNRTRPPPEFEERCRSLGARGVTLVQCNVADLQGCKSLVQKTLEAEGKVDILVNNAGANSLGPMHSQDPEQFIHEFQVNFHGPYALMRLVLPVFREQRSGCVLNIASRAGTVDIPYSTSYCSSKAALINLTGCTQKEIDIDGLDDIHLYALHPGGVKSEMTTKKYSDESLQSLPEHAATRFKGWLDIYTDSPYLNGMTCVALANGVARDILKGKYFDVGHDLEDVIAQSEAIKSDPELYSLHTTFPCGLSNLNPMERPKDEPFDFPGF</sequence>
<evidence type="ECO:0000259" key="5">
    <source>
        <dbReference type="SMART" id="SM00822"/>
    </source>
</evidence>
<dbReference type="Proteomes" id="UP000182658">
    <property type="component" value="Unassembled WGS sequence"/>
</dbReference>
<dbReference type="CDD" id="cd05233">
    <property type="entry name" value="SDR_c"/>
    <property type="match status" value="1"/>
</dbReference>